<feature type="region of interest" description="Disordered" evidence="1">
    <location>
        <begin position="17"/>
        <end position="72"/>
    </location>
</feature>
<accession>A0A1T4YL49</accession>
<evidence type="ECO:0000313" key="2">
    <source>
        <dbReference type="EMBL" id="SKB02413.1"/>
    </source>
</evidence>
<dbReference type="AlphaFoldDB" id="A0A1T4YL49"/>
<dbReference type="EMBL" id="FUYJ01000006">
    <property type="protein sequence ID" value="SKB02413.1"/>
    <property type="molecule type" value="Genomic_DNA"/>
</dbReference>
<dbReference type="Proteomes" id="UP000190042">
    <property type="component" value="Unassembled WGS sequence"/>
</dbReference>
<evidence type="ECO:0008006" key="4">
    <source>
        <dbReference type="Google" id="ProtNLM"/>
    </source>
</evidence>
<protein>
    <recommendedName>
        <fullName evidence="4">Lipoprotein</fullName>
    </recommendedName>
</protein>
<dbReference type="PROSITE" id="PS51257">
    <property type="entry name" value="PROKAR_LIPOPROTEIN"/>
    <property type="match status" value="1"/>
</dbReference>
<feature type="compositionally biased region" description="Acidic residues" evidence="1">
    <location>
        <begin position="27"/>
        <end position="42"/>
    </location>
</feature>
<proteinExistence type="predicted"/>
<sequence>MKKWWLLPALAIVLAACGNNEESQPKEEEEIAKDTIESEEESVTSPDSEIAPEDEPEDHSASSASDLSGYEESAVLGEHMPIDKLTSHMETDNPGKRIILFENGRGEKVYKSIFIKHDRFLKIIDLKDDQLLYKDKL</sequence>
<keyword evidence="3" id="KW-1185">Reference proteome</keyword>
<dbReference type="RefSeq" id="WP_078818158.1">
    <property type="nucleotide sequence ID" value="NZ_FUYJ01000006.1"/>
</dbReference>
<gene>
    <name evidence="2" type="ORF">SAMN04244570_2946</name>
</gene>
<organism evidence="2 3">
    <name type="scientific">Sporosarcina newyorkensis</name>
    <dbReference type="NCBI Taxonomy" id="759851"/>
    <lineage>
        <taxon>Bacteria</taxon>
        <taxon>Bacillati</taxon>
        <taxon>Bacillota</taxon>
        <taxon>Bacilli</taxon>
        <taxon>Bacillales</taxon>
        <taxon>Caryophanaceae</taxon>
        <taxon>Sporosarcina</taxon>
    </lineage>
</organism>
<evidence type="ECO:0000256" key="1">
    <source>
        <dbReference type="SAM" id="MobiDB-lite"/>
    </source>
</evidence>
<name>A0A1T4YL49_9BACL</name>
<evidence type="ECO:0000313" key="3">
    <source>
        <dbReference type="Proteomes" id="UP000190042"/>
    </source>
</evidence>
<reference evidence="3" key="1">
    <citation type="submission" date="2017-02" db="EMBL/GenBank/DDBJ databases">
        <authorList>
            <person name="Varghese N."/>
            <person name="Submissions S."/>
        </authorList>
    </citation>
    <scope>NUCLEOTIDE SEQUENCE [LARGE SCALE GENOMIC DNA]</scope>
    <source>
        <strain evidence="3">DSM 23966</strain>
    </source>
</reference>